<protein>
    <submittedName>
        <fullName evidence="1">Uncharacterized protein</fullName>
    </submittedName>
</protein>
<dbReference type="OrthoDB" id="3247418at2759"/>
<feature type="non-terminal residue" evidence="1">
    <location>
        <position position="120"/>
    </location>
</feature>
<organism evidence="1 2">
    <name type="scientific">Rhizopogon vinicolor AM-OR11-026</name>
    <dbReference type="NCBI Taxonomy" id="1314800"/>
    <lineage>
        <taxon>Eukaryota</taxon>
        <taxon>Fungi</taxon>
        <taxon>Dikarya</taxon>
        <taxon>Basidiomycota</taxon>
        <taxon>Agaricomycotina</taxon>
        <taxon>Agaricomycetes</taxon>
        <taxon>Agaricomycetidae</taxon>
        <taxon>Boletales</taxon>
        <taxon>Suillineae</taxon>
        <taxon>Rhizopogonaceae</taxon>
        <taxon>Rhizopogon</taxon>
    </lineage>
</organism>
<dbReference type="InParanoid" id="A0A1B7MHE0"/>
<name>A0A1B7MHE0_9AGAM</name>
<dbReference type="STRING" id="1314800.A0A1B7MHE0"/>
<keyword evidence="2" id="KW-1185">Reference proteome</keyword>
<sequence>EVMQRIADVIRTTDRPSSLRSVPYNFGEAKAGTLKADEWRTLTTVYLPIALRLIGQLQRLPTNHIFGQQESTLLRSYIKAAKLKHWLNRPSCPPVFRDVKCLFDRFVSPSTNVISEDHLT</sequence>
<evidence type="ECO:0000313" key="1">
    <source>
        <dbReference type="EMBL" id="OAX32016.1"/>
    </source>
</evidence>
<accession>A0A1B7MHE0</accession>
<dbReference type="AlphaFoldDB" id="A0A1B7MHE0"/>
<dbReference type="Proteomes" id="UP000092154">
    <property type="component" value="Unassembled WGS sequence"/>
</dbReference>
<evidence type="ECO:0000313" key="2">
    <source>
        <dbReference type="Proteomes" id="UP000092154"/>
    </source>
</evidence>
<gene>
    <name evidence="1" type="ORF">K503DRAFT_672842</name>
</gene>
<feature type="non-terminal residue" evidence="1">
    <location>
        <position position="1"/>
    </location>
</feature>
<reference evidence="1 2" key="1">
    <citation type="submission" date="2016-06" db="EMBL/GenBank/DDBJ databases">
        <title>Comparative genomics of the ectomycorrhizal sister species Rhizopogon vinicolor and Rhizopogon vesiculosus (Basidiomycota: Boletales) reveals a divergence of the mating type B locus.</title>
        <authorList>
            <consortium name="DOE Joint Genome Institute"/>
            <person name="Mujic A.B."/>
            <person name="Kuo A."/>
            <person name="Tritt A."/>
            <person name="Lipzen A."/>
            <person name="Chen C."/>
            <person name="Johnson J."/>
            <person name="Sharma A."/>
            <person name="Barry K."/>
            <person name="Grigoriev I.V."/>
            <person name="Spatafora J.W."/>
        </authorList>
    </citation>
    <scope>NUCLEOTIDE SEQUENCE [LARGE SCALE GENOMIC DNA]</scope>
    <source>
        <strain evidence="1 2">AM-OR11-026</strain>
    </source>
</reference>
<proteinExistence type="predicted"/>
<dbReference type="EMBL" id="KV449155">
    <property type="protein sequence ID" value="OAX32016.1"/>
    <property type="molecule type" value="Genomic_DNA"/>
</dbReference>